<dbReference type="Pfam" id="PF13426">
    <property type="entry name" value="PAS_9"/>
    <property type="match status" value="1"/>
</dbReference>
<keyword evidence="5" id="KW-1003">Cell membrane</keyword>
<dbReference type="GO" id="GO:0030295">
    <property type="term" value="F:protein kinase activator activity"/>
    <property type="evidence" value="ECO:0007669"/>
    <property type="project" value="TreeGrafter"/>
</dbReference>
<evidence type="ECO:0000256" key="10">
    <source>
        <dbReference type="ARBA" id="ARBA00022777"/>
    </source>
</evidence>
<keyword evidence="13" id="KW-0902">Two-component regulatory system</keyword>
<feature type="domain" description="PAS" evidence="17">
    <location>
        <begin position="285"/>
        <end position="333"/>
    </location>
</feature>
<dbReference type="GO" id="GO:0000155">
    <property type="term" value="F:phosphorelay sensor kinase activity"/>
    <property type="evidence" value="ECO:0007669"/>
    <property type="project" value="InterPro"/>
</dbReference>
<dbReference type="InterPro" id="IPR036890">
    <property type="entry name" value="HATPase_C_sf"/>
</dbReference>
<dbReference type="GO" id="GO:0005524">
    <property type="term" value="F:ATP binding"/>
    <property type="evidence" value="ECO:0007669"/>
    <property type="project" value="UniProtKB-KW"/>
</dbReference>
<dbReference type="EC" id="2.7.13.3" evidence="4"/>
<dbReference type="InterPro" id="IPR050351">
    <property type="entry name" value="BphY/WalK/GraS-like"/>
</dbReference>
<dbReference type="SMART" id="SM00388">
    <property type="entry name" value="HisKA"/>
    <property type="match status" value="1"/>
</dbReference>
<evidence type="ECO:0000256" key="5">
    <source>
        <dbReference type="ARBA" id="ARBA00022475"/>
    </source>
</evidence>
<evidence type="ECO:0000313" key="19">
    <source>
        <dbReference type="EMBL" id="EMS70422.1"/>
    </source>
</evidence>
<dbReference type="EMBL" id="AORV01000054">
    <property type="protein sequence ID" value="EMS70422.1"/>
    <property type="molecule type" value="Genomic_DNA"/>
</dbReference>
<dbReference type="FunFam" id="3.30.565.10:FF:000023">
    <property type="entry name" value="PAS domain-containing sensor histidine kinase"/>
    <property type="match status" value="1"/>
</dbReference>
<keyword evidence="11" id="KW-0067">ATP-binding</keyword>
<sequence>MNSWEPGSEKLSYGDMEVEMIKTLKGKISVLFLSLVLLIAVVGITASVNLFNLSGAIDGLMIANYRSINAASKMAEAIERQDSAALTYINVDVKKGRELFTANNEEFLKWYEVDVNNVTEKGERDLVQSLKSSYTNYVNLFLDLQEIRSRSGVEAANEFYNSKMTPEFTNTKEDLRKLSLINEKAMFESKDLATENAKKSMYLVLGISLFAIVGGYAISRFFTNRFLQPITSLTQTMKLIKAGDLNKQADIRTRDEIGELSVEFNNMTRRLQQYEQSTLGQLLIEKNKSLAIVKSISDPLIVLDTDYRIILVNNAFERIFNVAEDVFLNRHFLEGIRNGEVFDFISGTFKSGDETQRKIFYISGNSGNYYFNVIVTTVKDSNANLSGMIVLFQNVTQLKEVEKIRTDFIATISHEFKTPLTSIIMGTDVLQEEGMGRLNDDQRQFIQAIREDSERLSKLVNDLLELTRIESGKAVFKFGEYAIDDIIECAVKPFYQLAQQQEKNLYFSCEDDIPHVIADFEKITWVLNNLISNALKYTEVGDEIVVNAEEKGDMVYITVKDSGRGIPEEFTDKIFEKFVQVRDGDFEARGTGLGLAVVKEIIEAHNGEIWCESELDVGSSFIFTLDIAGKEQNR</sequence>
<dbReference type="InterPro" id="IPR000014">
    <property type="entry name" value="PAS"/>
</dbReference>
<dbReference type="PROSITE" id="PS50109">
    <property type="entry name" value="HIS_KIN"/>
    <property type="match status" value="1"/>
</dbReference>
<dbReference type="CDD" id="cd00130">
    <property type="entry name" value="PAS"/>
    <property type="match status" value="1"/>
</dbReference>
<accession>S0FGS9</accession>
<comment type="catalytic activity">
    <reaction evidence="1">
        <text>ATP + protein L-histidine = ADP + protein N-phospho-L-histidine.</text>
        <dbReference type="EC" id="2.7.13.3"/>
    </reaction>
</comment>
<dbReference type="PANTHER" id="PTHR42878">
    <property type="entry name" value="TWO-COMPONENT HISTIDINE KINASE"/>
    <property type="match status" value="1"/>
</dbReference>
<organism evidence="19 20">
    <name type="scientific">Ruminiclostridium cellobioparum subsp. termitidis CT1112</name>
    <dbReference type="NCBI Taxonomy" id="1195236"/>
    <lineage>
        <taxon>Bacteria</taxon>
        <taxon>Bacillati</taxon>
        <taxon>Bacillota</taxon>
        <taxon>Clostridia</taxon>
        <taxon>Eubacteriales</taxon>
        <taxon>Oscillospiraceae</taxon>
        <taxon>Ruminiclostridium</taxon>
    </lineage>
</organism>
<protein>
    <recommendedName>
        <fullName evidence="4">histidine kinase</fullName>
        <ecNumber evidence="4">2.7.13.3</ecNumber>
    </recommendedName>
</protein>
<evidence type="ECO:0000256" key="12">
    <source>
        <dbReference type="ARBA" id="ARBA00022989"/>
    </source>
</evidence>
<keyword evidence="8 15" id="KW-0812">Transmembrane</keyword>
<dbReference type="Gene3D" id="1.10.287.130">
    <property type="match status" value="1"/>
</dbReference>
<keyword evidence="20" id="KW-1185">Reference proteome</keyword>
<dbReference type="InterPro" id="IPR005467">
    <property type="entry name" value="His_kinase_dom"/>
</dbReference>
<feature type="domain" description="Histidine kinase" evidence="16">
    <location>
        <begin position="411"/>
        <end position="629"/>
    </location>
</feature>
<dbReference type="Pfam" id="PF00672">
    <property type="entry name" value="HAMP"/>
    <property type="match status" value="1"/>
</dbReference>
<keyword evidence="10" id="KW-0418">Kinase</keyword>
<dbReference type="Pfam" id="PF00512">
    <property type="entry name" value="HisKA"/>
    <property type="match status" value="1"/>
</dbReference>
<dbReference type="SMART" id="SM00387">
    <property type="entry name" value="HATPase_c"/>
    <property type="match status" value="1"/>
</dbReference>
<dbReference type="InterPro" id="IPR024478">
    <property type="entry name" value="HlyB_4HB_MCP"/>
</dbReference>
<dbReference type="CDD" id="cd00075">
    <property type="entry name" value="HATPase"/>
    <property type="match status" value="1"/>
</dbReference>
<comment type="caution">
    <text evidence="19">The sequence shown here is derived from an EMBL/GenBank/DDBJ whole genome shotgun (WGS) entry which is preliminary data.</text>
</comment>
<dbReference type="InterPro" id="IPR035965">
    <property type="entry name" value="PAS-like_dom_sf"/>
</dbReference>
<evidence type="ECO:0000256" key="8">
    <source>
        <dbReference type="ARBA" id="ARBA00022692"/>
    </source>
</evidence>
<dbReference type="Pfam" id="PF12729">
    <property type="entry name" value="4HB_MCP_1"/>
    <property type="match status" value="1"/>
</dbReference>
<dbReference type="InterPro" id="IPR003660">
    <property type="entry name" value="HAMP_dom"/>
</dbReference>
<dbReference type="CDD" id="cd00082">
    <property type="entry name" value="HisKA"/>
    <property type="match status" value="1"/>
</dbReference>
<dbReference type="eggNOG" id="COG5002">
    <property type="taxonomic scope" value="Bacteria"/>
</dbReference>
<gene>
    <name evidence="19" type="ORF">CTER_3793</name>
</gene>
<dbReference type="GO" id="GO:0045121">
    <property type="term" value="C:membrane raft"/>
    <property type="evidence" value="ECO:0007669"/>
    <property type="project" value="UniProtKB-SubCell"/>
</dbReference>
<dbReference type="CDD" id="cd06225">
    <property type="entry name" value="HAMP"/>
    <property type="match status" value="1"/>
</dbReference>
<comment type="subcellular location">
    <subcellularLocation>
        <location evidence="2">Cell membrane</location>
    </subcellularLocation>
    <subcellularLocation>
        <location evidence="3">Membrane raft</location>
        <topology evidence="3">Multi-pass membrane protein</topology>
    </subcellularLocation>
</comment>
<feature type="transmembrane region" description="Helical" evidence="15">
    <location>
        <begin position="28"/>
        <end position="51"/>
    </location>
</feature>
<dbReference type="SMART" id="SM00304">
    <property type="entry name" value="HAMP"/>
    <property type="match status" value="1"/>
</dbReference>
<dbReference type="InterPro" id="IPR003594">
    <property type="entry name" value="HATPase_dom"/>
</dbReference>
<evidence type="ECO:0000256" key="7">
    <source>
        <dbReference type="ARBA" id="ARBA00022679"/>
    </source>
</evidence>
<proteinExistence type="predicted"/>
<evidence type="ECO:0000256" key="13">
    <source>
        <dbReference type="ARBA" id="ARBA00023012"/>
    </source>
</evidence>
<dbReference type="Gene3D" id="3.30.450.20">
    <property type="entry name" value="PAS domain"/>
    <property type="match status" value="1"/>
</dbReference>
<dbReference type="Gene3D" id="3.30.565.10">
    <property type="entry name" value="Histidine kinase-like ATPase, C-terminal domain"/>
    <property type="match status" value="1"/>
</dbReference>
<evidence type="ECO:0000256" key="3">
    <source>
        <dbReference type="ARBA" id="ARBA00004314"/>
    </source>
</evidence>
<evidence type="ECO:0000256" key="2">
    <source>
        <dbReference type="ARBA" id="ARBA00004236"/>
    </source>
</evidence>
<dbReference type="FunFam" id="1.10.287.130:FF:000001">
    <property type="entry name" value="Two-component sensor histidine kinase"/>
    <property type="match status" value="1"/>
</dbReference>
<name>S0FGS9_RUMCE</name>
<reference evidence="19 20" key="1">
    <citation type="journal article" date="2013" name="Genome Announc.">
        <title>Draft Genome Sequence of the Cellulolytic, Mesophilic, Anaerobic Bacterium Clostridium termitidis Strain CT1112 (DSM 5398).</title>
        <authorList>
            <person name="Lal S."/>
            <person name="Ramachandran U."/>
            <person name="Zhang X."/>
            <person name="Munir R."/>
            <person name="Sparling R."/>
            <person name="Levin D.B."/>
        </authorList>
    </citation>
    <scope>NUCLEOTIDE SEQUENCE [LARGE SCALE GENOMIC DNA]</scope>
    <source>
        <strain evidence="19 20">CT1112</strain>
    </source>
</reference>
<dbReference type="Proteomes" id="UP000014155">
    <property type="component" value="Unassembled WGS sequence"/>
</dbReference>
<dbReference type="GO" id="GO:0005886">
    <property type="term" value="C:plasma membrane"/>
    <property type="evidence" value="ECO:0007669"/>
    <property type="project" value="UniProtKB-SubCell"/>
</dbReference>
<dbReference type="GO" id="GO:0007234">
    <property type="term" value="P:osmosensory signaling via phosphorelay pathway"/>
    <property type="evidence" value="ECO:0007669"/>
    <property type="project" value="TreeGrafter"/>
</dbReference>
<dbReference type="InterPro" id="IPR004358">
    <property type="entry name" value="Sig_transdc_His_kin-like_C"/>
</dbReference>
<evidence type="ECO:0000256" key="14">
    <source>
        <dbReference type="ARBA" id="ARBA00023136"/>
    </source>
</evidence>
<dbReference type="PROSITE" id="PS50112">
    <property type="entry name" value="PAS"/>
    <property type="match status" value="1"/>
</dbReference>
<dbReference type="SUPFAM" id="SSF47384">
    <property type="entry name" value="Homodimeric domain of signal transducing histidine kinase"/>
    <property type="match status" value="1"/>
</dbReference>
<keyword evidence="7" id="KW-0808">Transferase</keyword>
<dbReference type="Gene3D" id="6.10.340.10">
    <property type="match status" value="1"/>
</dbReference>
<evidence type="ECO:0000256" key="11">
    <source>
        <dbReference type="ARBA" id="ARBA00022840"/>
    </source>
</evidence>
<keyword evidence="12 15" id="KW-1133">Transmembrane helix</keyword>
<dbReference type="InterPro" id="IPR036097">
    <property type="entry name" value="HisK_dim/P_sf"/>
</dbReference>
<dbReference type="InterPro" id="IPR003661">
    <property type="entry name" value="HisK_dim/P_dom"/>
</dbReference>
<keyword evidence="6" id="KW-0597">Phosphoprotein</keyword>
<evidence type="ECO:0000259" key="18">
    <source>
        <dbReference type="PROSITE" id="PS50885"/>
    </source>
</evidence>
<dbReference type="Pfam" id="PF02518">
    <property type="entry name" value="HATPase_c"/>
    <property type="match status" value="1"/>
</dbReference>
<dbReference type="GO" id="GO:0000156">
    <property type="term" value="F:phosphorelay response regulator activity"/>
    <property type="evidence" value="ECO:0007669"/>
    <property type="project" value="TreeGrafter"/>
</dbReference>
<keyword evidence="14 15" id="KW-0472">Membrane</keyword>
<evidence type="ECO:0000256" key="4">
    <source>
        <dbReference type="ARBA" id="ARBA00012438"/>
    </source>
</evidence>
<evidence type="ECO:0000313" key="20">
    <source>
        <dbReference type="Proteomes" id="UP000014155"/>
    </source>
</evidence>
<keyword evidence="9" id="KW-0547">Nucleotide-binding</keyword>
<dbReference type="PANTHER" id="PTHR42878:SF7">
    <property type="entry name" value="SENSOR HISTIDINE KINASE GLRK"/>
    <property type="match status" value="1"/>
</dbReference>
<dbReference type="SUPFAM" id="SSF55874">
    <property type="entry name" value="ATPase domain of HSP90 chaperone/DNA topoisomerase II/histidine kinase"/>
    <property type="match status" value="1"/>
</dbReference>
<evidence type="ECO:0000256" key="15">
    <source>
        <dbReference type="SAM" id="Phobius"/>
    </source>
</evidence>
<evidence type="ECO:0000256" key="6">
    <source>
        <dbReference type="ARBA" id="ARBA00022553"/>
    </source>
</evidence>
<evidence type="ECO:0000256" key="9">
    <source>
        <dbReference type="ARBA" id="ARBA00022741"/>
    </source>
</evidence>
<dbReference type="SUPFAM" id="SSF55785">
    <property type="entry name" value="PYP-like sensor domain (PAS domain)"/>
    <property type="match status" value="1"/>
</dbReference>
<dbReference type="PROSITE" id="PS50885">
    <property type="entry name" value="HAMP"/>
    <property type="match status" value="1"/>
</dbReference>
<evidence type="ECO:0000259" key="17">
    <source>
        <dbReference type="PROSITE" id="PS50112"/>
    </source>
</evidence>
<evidence type="ECO:0000256" key="1">
    <source>
        <dbReference type="ARBA" id="ARBA00000085"/>
    </source>
</evidence>
<dbReference type="SMART" id="SM00091">
    <property type="entry name" value="PAS"/>
    <property type="match status" value="1"/>
</dbReference>
<feature type="domain" description="HAMP" evidence="18">
    <location>
        <begin position="224"/>
        <end position="276"/>
    </location>
</feature>
<feature type="transmembrane region" description="Helical" evidence="15">
    <location>
        <begin position="202"/>
        <end position="222"/>
    </location>
</feature>
<dbReference type="PATRIC" id="fig|1195236.3.peg.4008"/>
<evidence type="ECO:0000259" key="16">
    <source>
        <dbReference type="PROSITE" id="PS50109"/>
    </source>
</evidence>
<dbReference type="SUPFAM" id="SSF158472">
    <property type="entry name" value="HAMP domain-like"/>
    <property type="match status" value="1"/>
</dbReference>
<dbReference type="STRING" id="1195236.CTER_3793"/>
<dbReference type="AlphaFoldDB" id="S0FGS9"/>
<dbReference type="PRINTS" id="PR00344">
    <property type="entry name" value="BCTRLSENSOR"/>
</dbReference>